<dbReference type="PROSITE" id="PS50113">
    <property type="entry name" value="PAC"/>
    <property type="match status" value="1"/>
</dbReference>
<dbReference type="SMART" id="SM00267">
    <property type="entry name" value="GGDEF"/>
    <property type="match status" value="1"/>
</dbReference>
<feature type="domain" description="EAL" evidence="2">
    <location>
        <begin position="421"/>
        <end position="674"/>
    </location>
</feature>
<dbReference type="Pfam" id="PF13426">
    <property type="entry name" value="PAS_9"/>
    <property type="match status" value="2"/>
</dbReference>
<dbReference type="InterPro" id="IPR052155">
    <property type="entry name" value="Biofilm_reg_signaling"/>
</dbReference>
<evidence type="ECO:0000259" key="1">
    <source>
        <dbReference type="PROSITE" id="PS50113"/>
    </source>
</evidence>
<dbReference type="SMART" id="SM00052">
    <property type="entry name" value="EAL"/>
    <property type="match status" value="1"/>
</dbReference>
<dbReference type="RefSeq" id="WP_124766875.1">
    <property type="nucleotide sequence ID" value="NZ_JAFBDY010000032.1"/>
</dbReference>
<name>A0A3N9U4S9_9BACI</name>
<dbReference type="NCBIfam" id="TIGR00229">
    <property type="entry name" value="sensory_box"/>
    <property type="match status" value="1"/>
</dbReference>
<comment type="caution">
    <text evidence="4">The sequence shown here is derived from an EMBL/GenBank/DDBJ whole genome shotgun (WGS) entry which is preliminary data.</text>
</comment>
<dbReference type="InterPro" id="IPR035919">
    <property type="entry name" value="EAL_sf"/>
</dbReference>
<evidence type="ECO:0000259" key="2">
    <source>
        <dbReference type="PROSITE" id="PS50883"/>
    </source>
</evidence>
<organism evidence="4 5">
    <name type="scientific">Lysinibacillus composti</name>
    <dbReference type="NCBI Taxonomy" id="720633"/>
    <lineage>
        <taxon>Bacteria</taxon>
        <taxon>Bacillati</taxon>
        <taxon>Bacillota</taxon>
        <taxon>Bacilli</taxon>
        <taxon>Bacillales</taxon>
        <taxon>Bacillaceae</taxon>
        <taxon>Lysinibacillus</taxon>
    </lineage>
</organism>
<dbReference type="Proteomes" id="UP000274033">
    <property type="component" value="Unassembled WGS sequence"/>
</dbReference>
<dbReference type="InterPro" id="IPR001633">
    <property type="entry name" value="EAL_dom"/>
</dbReference>
<dbReference type="SUPFAM" id="SSF141868">
    <property type="entry name" value="EAL domain-like"/>
    <property type="match status" value="1"/>
</dbReference>
<dbReference type="CDD" id="cd01948">
    <property type="entry name" value="EAL"/>
    <property type="match status" value="1"/>
</dbReference>
<dbReference type="Pfam" id="PF00563">
    <property type="entry name" value="EAL"/>
    <property type="match status" value="1"/>
</dbReference>
<dbReference type="CDD" id="cd00130">
    <property type="entry name" value="PAS"/>
    <property type="match status" value="1"/>
</dbReference>
<protein>
    <submittedName>
        <fullName evidence="4">Bifunctional diguanylate cyclase/phosphodiesterase</fullName>
    </submittedName>
</protein>
<dbReference type="AlphaFoldDB" id="A0A3N9U4S9"/>
<reference evidence="4 5" key="1">
    <citation type="journal article" date="2013" name="J. Microbiol.">
        <title>Lysinibacillus chungkukjangi sp. nov., isolated from Chungkukjang, Korean fermented soybean food.</title>
        <authorList>
            <person name="Kim S.J."/>
            <person name="Jang Y.H."/>
            <person name="Hamada M."/>
            <person name="Ahn J.H."/>
            <person name="Weon H.Y."/>
            <person name="Suzuki K."/>
            <person name="Whang K.S."/>
            <person name="Kwon S.W."/>
        </authorList>
    </citation>
    <scope>NUCLEOTIDE SEQUENCE [LARGE SCALE GENOMIC DNA]</scope>
    <source>
        <strain evidence="4 5">MCCC 1A12701</strain>
    </source>
</reference>
<evidence type="ECO:0000259" key="3">
    <source>
        <dbReference type="PROSITE" id="PS50887"/>
    </source>
</evidence>
<dbReference type="Gene3D" id="3.20.20.450">
    <property type="entry name" value="EAL domain"/>
    <property type="match status" value="1"/>
</dbReference>
<dbReference type="OrthoDB" id="2624050at2"/>
<dbReference type="Pfam" id="PF00990">
    <property type="entry name" value="GGDEF"/>
    <property type="match status" value="1"/>
</dbReference>
<dbReference type="PROSITE" id="PS50883">
    <property type="entry name" value="EAL"/>
    <property type="match status" value="1"/>
</dbReference>
<sequence>MGSDKKNYSIDENILNQVPFPSFALNREGEVVIWNELCEKYFSYSMQDFLNTPVQTIKHNLLSGLSENSWNKILERKETYRFEKIQLLTKDDRLLNSSLLSIPCFIDGVPCTQITCILSELVVKLDETAQELLDLKEGIHSSFMVVTLDSEGLIINCNQAFLKTSHWTPKRVLGKTFWQLFPETDESLQMANQIWQTISSGQIWQGDIEKITKDGALYWVNLTAIPTYSQEDAGYRFVLIEQDITKDKELQHKLEKIAYMDTETGLMNVHRLEKVVTEIVEEGRHFSFVYMSIDKFYTIKDLHHNLAENNNLIVEFTKRMKIYFQDSLMARINENDFVVITPLGEWFIQGFLTYLKQNPIFNGSEAVPIAISGGITRAPQDQTNFSQLMKASLATIANVRKAGGDHIVSLSNETHKAINRRSMIEKRLLLALDQRNLKVLYQPQVDLQSGKITGVEALVRWEDEKIGVVSPDELIPIAEETGLIHHIGSFVIEKASRQAVEWQSKGLNLKVSINLSVREFRDKNMAKSILSTLAKVGCPANIIQIEITEKFALEAEAETSIIKQMRQLEDQGITFVLDDFGTGYASFRYMQLLPIEVLKIDKTFIRSLMQSEKTQRLINGMVHFGNSMNLTVLAEGVETEEQKELLKSYGCDAIQGYLVSKAVSEDEISELVKK</sequence>
<dbReference type="InterPro" id="IPR043128">
    <property type="entry name" value="Rev_trsase/Diguanyl_cyclase"/>
</dbReference>
<evidence type="ECO:0000313" key="4">
    <source>
        <dbReference type="EMBL" id="RQW71623.1"/>
    </source>
</evidence>
<dbReference type="PANTHER" id="PTHR44757">
    <property type="entry name" value="DIGUANYLATE CYCLASE DGCP"/>
    <property type="match status" value="1"/>
</dbReference>
<evidence type="ECO:0000313" key="5">
    <source>
        <dbReference type="Proteomes" id="UP000274033"/>
    </source>
</evidence>
<dbReference type="InterPro" id="IPR000160">
    <property type="entry name" value="GGDEF_dom"/>
</dbReference>
<dbReference type="EMBL" id="RRCT01000030">
    <property type="protein sequence ID" value="RQW71623.1"/>
    <property type="molecule type" value="Genomic_DNA"/>
</dbReference>
<dbReference type="SMART" id="SM00091">
    <property type="entry name" value="PAS"/>
    <property type="match status" value="2"/>
</dbReference>
<dbReference type="InterPro" id="IPR035965">
    <property type="entry name" value="PAS-like_dom_sf"/>
</dbReference>
<accession>A0A3N9U4S9</accession>
<feature type="domain" description="GGDEF" evidence="3">
    <location>
        <begin position="284"/>
        <end position="412"/>
    </location>
</feature>
<dbReference type="SUPFAM" id="SSF55785">
    <property type="entry name" value="PYP-like sensor domain (PAS domain)"/>
    <property type="match status" value="2"/>
</dbReference>
<dbReference type="PANTHER" id="PTHR44757:SF2">
    <property type="entry name" value="BIOFILM ARCHITECTURE MAINTENANCE PROTEIN MBAA"/>
    <property type="match status" value="1"/>
</dbReference>
<keyword evidence="5" id="KW-1185">Reference proteome</keyword>
<gene>
    <name evidence="4" type="ORF">EBB45_18705</name>
</gene>
<proteinExistence type="predicted"/>
<dbReference type="InterPro" id="IPR000700">
    <property type="entry name" value="PAS-assoc_C"/>
</dbReference>
<feature type="domain" description="PAC" evidence="1">
    <location>
        <begin position="204"/>
        <end position="256"/>
    </location>
</feature>
<dbReference type="PROSITE" id="PS50887">
    <property type="entry name" value="GGDEF"/>
    <property type="match status" value="1"/>
</dbReference>
<dbReference type="SUPFAM" id="SSF55073">
    <property type="entry name" value="Nucleotide cyclase"/>
    <property type="match status" value="1"/>
</dbReference>
<dbReference type="Gene3D" id="3.30.450.20">
    <property type="entry name" value="PAS domain"/>
    <property type="match status" value="2"/>
</dbReference>
<dbReference type="Gene3D" id="3.30.70.270">
    <property type="match status" value="1"/>
</dbReference>
<dbReference type="InterPro" id="IPR000014">
    <property type="entry name" value="PAS"/>
</dbReference>
<dbReference type="InterPro" id="IPR029787">
    <property type="entry name" value="Nucleotide_cyclase"/>
</dbReference>